<organism evidence="1 2">
    <name type="scientific">Lucilia cuprina</name>
    <name type="common">Green bottle fly</name>
    <name type="synonym">Australian sheep blowfly</name>
    <dbReference type="NCBI Taxonomy" id="7375"/>
    <lineage>
        <taxon>Eukaryota</taxon>
        <taxon>Metazoa</taxon>
        <taxon>Ecdysozoa</taxon>
        <taxon>Arthropoda</taxon>
        <taxon>Hexapoda</taxon>
        <taxon>Insecta</taxon>
        <taxon>Pterygota</taxon>
        <taxon>Neoptera</taxon>
        <taxon>Endopterygota</taxon>
        <taxon>Diptera</taxon>
        <taxon>Brachycera</taxon>
        <taxon>Muscomorpha</taxon>
        <taxon>Oestroidea</taxon>
        <taxon>Calliphoridae</taxon>
        <taxon>Luciliinae</taxon>
        <taxon>Lucilia</taxon>
    </lineage>
</organism>
<name>A0A0L0C666_LUCCU</name>
<sequence>MNPDQADAVSFAQLADSEGSPFTSVITLQVGSQITEIGQSGLNWAVENRILLTSELVRRLHRACPLFKLLELTPTKPLVAGMLLSGGVPQPLLIERQPALIKIVKVVIGLFSSVSLTQLIRHKIPSRRVFLHRRAFLSVMAPMLYPRTRNRFWRENPAPATQNDNGRLFRKSLLSEAGVRHAREEKILEPGPGVGHTIEEKILAPGPGFGHKIEEKIVTPGRQLFRKSLLSEAGV</sequence>
<keyword evidence="2" id="KW-1185">Reference proteome</keyword>
<accession>A0A0L0C666</accession>
<proteinExistence type="predicted"/>
<comment type="caution">
    <text evidence="1">The sequence shown here is derived from an EMBL/GenBank/DDBJ whole genome shotgun (WGS) entry which is preliminary data.</text>
</comment>
<evidence type="ECO:0000313" key="2">
    <source>
        <dbReference type="Proteomes" id="UP000037069"/>
    </source>
</evidence>
<evidence type="ECO:0000313" key="1">
    <source>
        <dbReference type="EMBL" id="KNC27751.1"/>
    </source>
</evidence>
<gene>
    <name evidence="1" type="ORF">FF38_03129</name>
</gene>
<reference evidence="1 2" key="1">
    <citation type="journal article" date="2015" name="Nat. Commun.">
        <title>Lucilia cuprina genome unlocks parasitic fly biology to underpin future interventions.</title>
        <authorList>
            <person name="Anstead C.A."/>
            <person name="Korhonen P.K."/>
            <person name="Young N.D."/>
            <person name="Hall R.S."/>
            <person name="Jex A.R."/>
            <person name="Murali S.C."/>
            <person name="Hughes D.S."/>
            <person name="Lee S.F."/>
            <person name="Perry T."/>
            <person name="Stroehlein A.J."/>
            <person name="Ansell B.R."/>
            <person name="Breugelmans B."/>
            <person name="Hofmann A."/>
            <person name="Qu J."/>
            <person name="Dugan S."/>
            <person name="Lee S.L."/>
            <person name="Chao H."/>
            <person name="Dinh H."/>
            <person name="Han Y."/>
            <person name="Doddapaneni H.V."/>
            <person name="Worley K.C."/>
            <person name="Muzny D.M."/>
            <person name="Ioannidis P."/>
            <person name="Waterhouse R.M."/>
            <person name="Zdobnov E.M."/>
            <person name="James P.J."/>
            <person name="Bagnall N.H."/>
            <person name="Kotze A.C."/>
            <person name="Gibbs R.A."/>
            <person name="Richards S."/>
            <person name="Batterham P."/>
            <person name="Gasser R.B."/>
        </authorList>
    </citation>
    <scope>NUCLEOTIDE SEQUENCE [LARGE SCALE GENOMIC DNA]</scope>
    <source>
        <strain evidence="1 2">LS</strain>
        <tissue evidence="1">Full body</tissue>
    </source>
</reference>
<dbReference type="Proteomes" id="UP000037069">
    <property type="component" value="Unassembled WGS sequence"/>
</dbReference>
<dbReference type="EMBL" id="JRES01000850">
    <property type="protein sequence ID" value="KNC27751.1"/>
    <property type="molecule type" value="Genomic_DNA"/>
</dbReference>
<dbReference type="AlphaFoldDB" id="A0A0L0C666"/>
<protein>
    <submittedName>
        <fullName evidence="1">Uncharacterized protein</fullName>
    </submittedName>
</protein>